<evidence type="ECO:0000256" key="5">
    <source>
        <dbReference type="ARBA" id="ARBA00022801"/>
    </source>
</evidence>
<feature type="domain" description="Thioredoxin" evidence="11">
    <location>
        <begin position="3038"/>
        <end position="3163"/>
    </location>
</feature>
<dbReference type="OrthoDB" id="676979at2759"/>
<feature type="compositionally biased region" description="Polar residues" evidence="8">
    <location>
        <begin position="1304"/>
        <end position="1313"/>
    </location>
</feature>
<protein>
    <submittedName>
        <fullName evidence="12">Helicase sen1 isoform A</fullName>
    </submittedName>
</protein>
<keyword evidence="9" id="KW-0472">Membrane</keyword>
<feature type="region of interest" description="Disordered" evidence="8">
    <location>
        <begin position="1895"/>
        <end position="1963"/>
    </location>
</feature>
<dbReference type="Gene3D" id="3.40.30.10">
    <property type="entry name" value="Glutaredoxin"/>
    <property type="match status" value="2"/>
</dbReference>
<dbReference type="Pfam" id="PF13086">
    <property type="entry name" value="AAA_11"/>
    <property type="match status" value="1"/>
</dbReference>
<keyword evidence="7" id="KW-0067">ATP-binding</keyword>
<reference evidence="12 13" key="1">
    <citation type="journal article" date="2018" name="Plant J.">
        <title>Genome sequences of Chlorella sorokiniana UTEX 1602 and Micractinium conductrix SAG 241.80: implications to maltose excretion by a green alga.</title>
        <authorList>
            <person name="Arriola M.B."/>
            <person name="Velmurugan N."/>
            <person name="Zhang Y."/>
            <person name="Plunkett M.H."/>
            <person name="Hondzo H."/>
            <person name="Barney B.M."/>
        </authorList>
    </citation>
    <scope>NUCLEOTIDE SEQUENCE [LARGE SCALE GENOMIC DNA]</scope>
    <source>
        <strain evidence="13">UTEX 1602</strain>
    </source>
</reference>
<feature type="region of interest" description="Disordered" evidence="8">
    <location>
        <begin position="1684"/>
        <end position="1759"/>
    </location>
</feature>
<dbReference type="Gene3D" id="3.40.50.300">
    <property type="entry name" value="P-loop containing nucleotide triphosphate hydrolases"/>
    <property type="match status" value="2"/>
</dbReference>
<feature type="compositionally biased region" description="Low complexity" evidence="8">
    <location>
        <begin position="2153"/>
        <end position="2174"/>
    </location>
</feature>
<keyword evidence="6 12" id="KW-0347">Helicase</keyword>
<dbReference type="Pfam" id="PF00211">
    <property type="entry name" value="Guanylate_cyc"/>
    <property type="match status" value="1"/>
</dbReference>
<feature type="compositionally biased region" description="Low complexity" evidence="8">
    <location>
        <begin position="2947"/>
        <end position="2975"/>
    </location>
</feature>
<gene>
    <name evidence="12" type="ORF">C2E21_7496</name>
</gene>
<dbReference type="InterPro" id="IPR013766">
    <property type="entry name" value="Thioredoxin_domain"/>
</dbReference>
<feature type="region of interest" description="Disordered" evidence="8">
    <location>
        <begin position="1807"/>
        <end position="1841"/>
    </location>
</feature>
<keyword evidence="13" id="KW-1185">Reference proteome</keyword>
<dbReference type="GO" id="GO:0035556">
    <property type="term" value="P:intracellular signal transduction"/>
    <property type="evidence" value="ECO:0007669"/>
    <property type="project" value="InterPro"/>
</dbReference>
<evidence type="ECO:0000256" key="1">
    <source>
        <dbReference type="ARBA" id="ARBA00004430"/>
    </source>
</evidence>
<dbReference type="PROSITE" id="PS51352">
    <property type="entry name" value="THIOREDOXIN_2"/>
    <property type="match status" value="1"/>
</dbReference>
<dbReference type="SUPFAM" id="SSF52540">
    <property type="entry name" value="P-loop containing nucleoside triphosphate hydrolases"/>
    <property type="match status" value="1"/>
</dbReference>
<dbReference type="CDD" id="cd18808">
    <property type="entry name" value="SF1_C_Upf1"/>
    <property type="match status" value="1"/>
</dbReference>
<dbReference type="GO" id="GO:0004386">
    <property type="term" value="F:helicase activity"/>
    <property type="evidence" value="ECO:0007669"/>
    <property type="project" value="UniProtKB-KW"/>
</dbReference>
<dbReference type="GO" id="GO:0009190">
    <property type="term" value="P:cyclic nucleotide biosynthetic process"/>
    <property type="evidence" value="ECO:0007669"/>
    <property type="project" value="InterPro"/>
</dbReference>
<organism evidence="12 13">
    <name type="scientific">Chlorella sorokiniana</name>
    <name type="common">Freshwater green alga</name>
    <dbReference type="NCBI Taxonomy" id="3076"/>
    <lineage>
        <taxon>Eukaryota</taxon>
        <taxon>Viridiplantae</taxon>
        <taxon>Chlorophyta</taxon>
        <taxon>core chlorophytes</taxon>
        <taxon>Trebouxiophyceae</taxon>
        <taxon>Chlorellales</taxon>
        <taxon>Chlorellaceae</taxon>
        <taxon>Chlorella clade</taxon>
        <taxon>Chlorella</taxon>
    </lineage>
</organism>
<keyword evidence="2" id="KW-0433">Leucine-rich repeat</keyword>
<dbReference type="InterPro" id="IPR013210">
    <property type="entry name" value="LRR_N_plant-typ"/>
</dbReference>
<dbReference type="InterPro" id="IPR041679">
    <property type="entry name" value="DNA2/NAM7-like_C"/>
</dbReference>
<feature type="compositionally biased region" description="Low complexity" evidence="8">
    <location>
        <begin position="1694"/>
        <end position="1706"/>
    </location>
</feature>
<feature type="compositionally biased region" description="Low complexity" evidence="8">
    <location>
        <begin position="1748"/>
        <end position="1759"/>
    </location>
</feature>
<dbReference type="InterPro" id="IPR001611">
    <property type="entry name" value="Leu-rich_rpt"/>
</dbReference>
<dbReference type="InterPro" id="IPR027417">
    <property type="entry name" value="P-loop_NTPase"/>
</dbReference>
<dbReference type="Gene3D" id="3.80.10.10">
    <property type="entry name" value="Ribonuclease Inhibitor"/>
    <property type="match status" value="1"/>
</dbReference>
<evidence type="ECO:0000256" key="6">
    <source>
        <dbReference type="ARBA" id="ARBA00022806"/>
    </source>
</evidence>
<dbReference type="InterPro" id="IPR017937">
    <property type="entry name" value="Thioredoxin_CS"/>
</dbReference>
<feature type="compositionally biased region" description="Polar residues" evidence="8">
    <location>
        <begin position="1257"/>
        <end position="1267"/>
    </location>
</feature>
<evidence type="ECO:0000256" key="7">
    <source>
        <dbReference type="ARBA" id="ARBA00022840"/>
    </source>
</evidence>
<feature type="region of interest" description="Disordered" evidence="8">
    <location>
        <begin position="2947"/>
        <end position="3008"/>
    </location>
</feature>
<evidence type="ECO:0000259" key="11">
    <source>
        <dbReference type="PROSITE" id="PS51352"/>
    </source>
</evidence>
<dbReference type="InterPro" id="IPR036249">
    <property type="entry name" value="Thioredoxin-like_sf"/>
</dbReference>
<evidence type="ECO:0000256" key="9">
    <source>
        <dbReference type="SAM" id="Phobius"/>
    </source>
</evidence>
<feature type="transmembrane region" description="Helical" evidence="9">
    <location>
        <begin position="493"/>
        <end position="515"/>
    </location>
</feature>
<dbReference type="Proteomes" id="UP000239899">
    <property type="component" value="Unassembled WGS sequence"/>
</dbReference>
<dbReference type="GO" id="GO:0016787">
    <property type="term" value="F:hydrolase activity"/>
    <property type="evidence" value="ECO:0007669"/>
    <property type="project" value="UniProtKB-KW"/>
</dbReference>
<keyword evidence="3" id="KW-0677">Repeat</keyword>
<feature type="compositionally biased region" description="Low complexity" evidence="8">
    <location>
        <begin position="2990"/>
        <end position="3002"/>
    </location>
</feature>
<keyword evidence="4" id="KW-0547">Nucleotide-binding</keyword>
<keyword evidence="9" id="KW-1133">Transmembrane helix</keyword>
<dbReference type="Pfam" id="PF24541">
    <property type="entry name" value="Thioredox_PDIA6_C"/>
    <property type="match status" value="1"/>
</dbReference>
<accession>A0A2P6TH06</accession>
<comment type="subcellular location">
    <subcellularLocation>
        <location evidence="1">Cytoplasm</location>
        <location evidence="1">Cytoskeleton</location>
        <location evidence="1">Cilium axoneme</location>
    </subcellularLocation>
</comment>
<dbReference type="SUPFAM" id="SSF55073">
    <property type="entry name" value="Nucleotide cyclase"/>
    <property type="match status" value="3"/>
</dbReference>
<dbReference type="SUPFAM" id="SSF52058">
    <property type="entry name" value="L domain-like"/>
    <property type="match status" value="1"/>
</dbReference>
<dbReference type="PROSITE" id="PS00194">
    <property type="entry name" value="THIOREDOXIN_1"/>
    <property type="match status" value="1"/>
</dbReference>
<dbReference type="PANTHER" id="PTHR10887">
    <property type="entry name" value="DNA2/NAM7 HELICASE FAMILY"/>
    <property type="match status" value="1"/>
</dbReference>
<dbReference type="FunFam" id="3.80.10.10:FF:000041">
    <property type="entry name" value="LRR receptor-like serine/threonine-protein kinase ERECTA"/>
    <property type="match status" value="1"/>
</dbReference>
<evidence type="ECO:0000259" key="10">
    <source>
        <dbReference type="PROSITE" id="PS50125"/>
    </source>
</evidence>
<keyword evidence="9" id="KW-0812">Transmembrane</keyword>
<dbReference type="InterPro" id="IPR029787">
    <property type="entry name" value="Nucleotide_cyclase"/>
</dbReference>
<evidence type="ECO:0000313" key="12">
    <source>
        <dbReference type="EMBL" id="PRW33579.1"/>
    </source>
</evidence>
<dbReference type="PROSITE" id="PS50125">
    <property type="entry name" value="GUANYLATE_CYCLASE_2"/>
    <property type="match status" value="1"/>
</dbReference>
<dbReference type="GO" id="GO:0005694">
    <property type="term" value="C:chromosome"/>
    <property type="evidence" value="ECO:0007669"/>
    <property type="project" value="UniProtKB-ARBA"/>
</dbReference>
<dbReference type="GO" id="GO:0005930">
    <property type="term" value="C:axoneme"/>
    <property type="evidence" value="ECO:0007669"/>
    <property type="project" value="UniProtKB-SubCell"/>
</dbReference>
<dbReference type="Pfam" id="PF00085">
    <property type="entry name" value="Thioredoxin"/>
    <property type="match status" value="1"/>
</dbReference>
<feature type="domain" description="Guanylate cyclase" evidence="10">
    <location>
        <begin position="566"/>
        <end position="674"/>
    </location>
</feature>
<name>A0A2P6TH06_CHLSO</name>
<dbReference type="InterPro" id="IPR045055">
    <property type="entry name" value="DNA2/NAM7-like"/>
</dbReference>
<evidence type="ECO:0000256" key="3">
    <source>
        <dbReference type="ARBA" id="ARBA00022737"/>
    </source>
</evidence>
<feature type="region of interest" description="Disordered" evidence="8">
    <location>
        <begin position="1296"/>
        <end position="1329"/>
    </location>
</feature>
<dbReference type="Gene3D" id="3.30.70.1230">
    <property type="entry name" value="Nucleotide cyclase"/>
    <property type="match status" value="3"/>
</dbReference>
<evidence type="ECO:0000256" key="4">
    <source>
        <dbReference type="ARBA" id="ARBA00022741"/>
    </source>
</evidence>
<dbReference type="SMART" id="SM00044">
    <property type="entry name" value="CYCc"/>
    <property type="match status" value="1"/>
</dbReference>
<feature type="compositionally biased region" description="Low complexity" evidence="8">
    <location>
        <begin position="1895"/>
        <end position="1910"/>
    </location>
</feature>
<dbReference type="CDD" id="cd18042">
    <property type="entry name" value="DEXXQc_SETX"/>
    <property type="match status" value="1"/>
</dbReference>
<dbReference type="EMBL" id="LHPG02000016">
    <property type="protein sequence ID" value="PRW33579.1"/>
    <property type="molecule type" value="Genomic_DNA"/>
</dbReference>
<dbReference type="InterPro" id="IPR041677">
    <property type="entry name" value="DNA2/NAM7_AAA_11"/>
</dbReference>
<proteinExistence type="predicted"/>
<feature type="region of interest" description="Disordered" evidence="8">
    <location>
        <begin position="3293"/>
        <end position="3322"/>
    </location>
</feature>
<dbReference type="InterPro" id="IPR032675">
    <property type="entry name" value="LRR_dom_sf"/>
</dbReference>
<feature type="compositionally biased region" description="Gly residues" evidence="8">
    <location>
        <begin position="1809"/>
        <end position="1826"/>
    </location>
</feature>
<feature type="region of interest" description="Disordered" evidence="8">
    <location>
        <begin position="1619"/>
        <end position="1638"/>
    </location>
</feature>
<dbReference type="GO" id="GO:0005524">
    <property type="term" value="F:ATP binding"/>
    <property type="evidence" value="ECO:0007669"/>
    <property type="project" value="UniProtKB-KW"/>
</dbReference>
<dbReference type="PANTHER" id="PTHR10887:SF495">
    <property type="entry name" value="HELICASE SENATAXIN ISOFORM X1-RELATED"/>
    <property type="match status" value="1"/>
</dbReference>
<dbReference type="Pfam" id="PF08263">
    <property type="entry name" value="LRRNT_2"/>
    <property type="match status" value="1"/>
</dbReference>
<dbReference type="SUPFAM" id="SSF52833">
    <property type="entry name" value="Thioredoxin-like"/>
    <property type="match status" value="1"/>
</dbReference>
<evidence type="ECO:0000256" key="2">
    <source>
        <dbReference type="ARBA" id="ARBA00022614"/>
    </source>
</evidence>
<sequence length="3767" mass="401782">MDKQALLEFKAGLTEQGGELLLNWVPESDPCDGWTGVRCTCTDFFVGPQDVGRAKVCQQPVTVPDGSRVLQLNFGDPQITEWNVLTGTIAPALANLTALRVLNLNYNRLYGSIPKDLARLTSLEQLQLGGNRLTGSVPTFFSTFPDLRYVRLDNNQFEGPLPWEWCNGSWWQFDVQNNAGLCSEVPKCLRARILSFAGTSLIDNVNGQDNDVGGYCNVDPPTCQPEQGCRILRPDPPYFTNATTVSFAFTTFSSLSDSASDGTSFGGPIDYRWAIGTTRWGRDVLDWVTFAGTNATEPVELPSGAAVRKLVYSVDYSLNQVSLTPGAQYYITVQAWNDAGQVLGTLLSSEPIVADTSPPYLPDGSSVYSGQDFRNQATQSETQALAASFDPFVDDETGIDYYSYQVFQFAGQQAGDPGYVGPPVTNKTRLDFQPGQGDYRVYIVNLDLALGSAYFMRIYATNGAGLEGFSDAPPVTISSGSTSSSSAVSVSKVVILVAVFVGAASAFVGLVTYWLMRESMRRHQAARKLRRGQMKNFKYLMQSLVQQVGDADRRQLDELKQLQELAFVITDLENSTAIASGAPRQFEKVQEMHDSLLRELIGRFHGYEINTEGDAFHVAFKDVQAAVLFCMEVQYQMMELEWPREVLRLGPCKEVKAPDGSLAYRGPRIRMGVHWAVEGTVVQRLHQITKHRVFTGPAFQVTRELCEAAHGGQVLLSHEGWVRLRQGMAAASFPVVEQLGQFKVDSWPAPLWIYQVTQLLGRPLHRQPGPPNGLEALEAGWGMSITQPPAPRGPKGHLAFVAVRLALECCPAGSSSGEASPAISKRLHELLATVAMQFGGYIFRLSESQGAYLLAFGLAVDAVRFCHSAQALLMYSQWPADCAEYCGKTELAPDGKPVFKGPRVAMAVHQSCEFTTISVPRQQAAADDVTTDYLGMAVERVQQLSEAAHGGQVIVSEKAWAAVQDQLPGQPHVVSLGSHILDHSPSSHPLLLMEVMPQVLSRRTFEPPRTVGMVEPGYRDAPAAEESVAFVYVKVAKPVEVQDAEVKPAVSDDTIMRVLTAYTMAVSKATKLMRQLLRQYRGYECKEPEPGKLTLAFRHLEDALQWGCALQQELLGFAWPESVLEWGECAEVREAESTNLLWRGLRVKIGISYGVPSSKAPLNTGRADYFGSVPNLAARLMAVAQPGQILVDGRLNSLPALQWKEDGGAMMVSQDLGLIEFTPLGYLQVKGLDEPKLVFQVLPARLRARQYEDLPTTGRTHSVSAQHSARLGSMGGSSGRTLASGGLSIRRAASDWVSAEGTPRQGSATSVRTPSIKRGLQGGSARGGRMRTALLSHREESVLGSRRNSTDLGMGDEGLQPYHPGSEVPGADLRSFSVASSGGSLARTGWLGMLGQRLTGALRRAPHSMNPSEMGSPRSAHDVLPLTSRSGTTAGTSQPSFTVPGAQPIPMPGSSAVGILPHRSSSVTGALPPGLPVIASGVGSYASDSALAQVLAVVPASNASTPHAGARSGHNSPPLTASRMRDAIDWSYPGSTLTTPTTQQAGGSQVDHWEAGLAMEAALGQEAAAAAQSAATMPPPHQPAVAPRQLSGTGLPPRRPLPPRSHTGITLEAAFAVASSNSTPSHGGGGLSRTRSDPTSFASAAAEFAASLHDGSRFSALAAVAAAASGERHLPHVENEAQLADGGSASAPRSVAGGSDSGSIAGSRERSTTQLPPWQSPARIPPVNQSVPPLPLSRLGGTSGGGSAASSTRGGAAGELDLLPPLAAAPAGLLPPGPQPAVSSSVSRASSTASLVLAPNGPSLVPGSLIGGGGSGEVDPAGGSGGRTAAQQPPTSARRPAGLATLDTDSLTFETFGLESPDTITPGLQYARQVAQLFVEGRRRSGTASAALTAASSTGSLSSSLPSRLGQVPPISAPMPMSRMYVHDDSSGLDDSSVDGGSGAGTSPSLQGEASLRPSSELDRKQAAAALAAAAAGGAGAAPAQPTTFRQPSLAKHRSRQAPAHTPDRFEREVLGGRLWHAACQAAGAADISEQIPLSFSSLDDYVCTFDPLVLEEAREGLKTDWAENCTATGRAWQVEVVSVEELADGWCNLRLRAPQGHFDMKRSCANNTVVVLCENRPPPRGAIEWAAAQVAPPRPSGSRRAAKRQRLSAEASADGASASVDSSSGPAAGKGELDETADSSAAGAADGAMTTAEAAGRVVAGIVRRGPDQELLVQVHPCCAAHAHNRGAPCWAAVEALQRSGGGQRRWWVTPGKMLISSQREFDAVHRVRAIEKSLLRFLLKPELLAPIGLYYENPEVRRSLWPEQAAQPAFINYLRSLYDETQLEAIEMAACHLGAPDADAPGASSSKGASHPLMPFVLIQGPPGTGKTHTVKGMLNVWHLVAYQRYYDGLISATGGSQHSNHHRPAAQLNAMGSNIVDVVSSSMLSDLGRAVEQTKPRILICTPSNAACDELLTRVMTDGFCDGSGRTYRPNVVRVGSEVGGAVNPAVRDRLVGLMVERYKNMSQADWQHRYADLQQRAGHVARELEALELSLGRAAKAAAAAARAAASSGPGTGAAEAAQQAAQQHMELAKRLVDRAQTQARFSGEIERLQLARDLVWGRQLNEWQIREIERSIEASFLSEAEMVFTTLSSTQREVFQKSAARAPFHTVLIDEAGQASEVAALQPLVFGAKRVVLVGDPQQLPATILSELAKQVQMERSLFERLQQQGAPVKMLSVQYRMHPAIRQFPSAHFYGGRLRDAESITSMPPAPFYSHLLMKPYVFFDVAKGREKRREGGGSVSNKEEALMAACLFAELRSFLIAKAQAQPGSITGPTTVGVITPYREQRKLLRQTFEEVCGKGPASEVFIETVDSFQGKQLDVVILSCVRASTGGGLGFVNDIRRMNVAITRAKRALWVLGSIATLRANREWAALIADAEERGVVIADAEAQDLFPDLPYWQAPQQPEEQQPGPAQLAQQAQQPGTQGQPEMQQAELVAAGAGREQQQQAQQQAQQQQDGHNGSGVDCRLARSYFSFPSHCAMGPRGLGAALALALVLCASGAAALYEKGSPVVQLTHRSFDKVLQSHVPTVVEFFAPWCGHCKNLVPAYTTAAEKLQGIVPFVAVDCDREANRPLCSKYGVQGFPTIKLFTPGSATPEDYNGPRSAKGLADAAVGLLTSKNVKQLKSQASALAWVQSNPGMKVVVVTDKAKTSPMIKSLSQRFHGQGLKFAQLVVVPEEQAQLAALGISKTPALVALKGSDLSQRTLYEGELKAPRILDWLKQLASGIQGSGRQERVVGDADVLEAKDKAAKKDTKAEQGSKAEGSKQEKEQKEKVPAEIPQVVSNVTAAELARRLEKEGVVVVSFFAGYESACRAPLNQLNAAVHGLHGLAKGVQVDLTSAKEAAAVKDLYSIELPALGDTSCSMKTFLLPFDPEDHEDADEWKEYAGELSSKELHKAAIELFPSAGISPLTAETHRQWMGSEPQRVKVVLFTDKEEPPALFRALSANFRKFRFDFGMVHSSQAAVLKEFRVDKTPAIVIAFLQPGPDGKPAQPGKDAQFVMQPYVGLMRYGNIASFLLMAGLQTGTASEEALEQFTGRKPADAMVAQVTDQDSWDTSCLSKGGVCIVAALSSGKEQAKQLGVLRAVAEGRADQPLHFCWFESGAAAAPAARGFSAALGLDGGQVPALVAVAPKKERSAIMTARFEKDSIKDWLDGLLSGKVRTAPMQLLPAFPAAGEGSASAGGEAGAEGEAVEEEFDLSEIMNEEIAGDVSKGATHDEL</sequence>
<feature type="region of interest" description="Disordered" evidence="8">
    <location>
        <begin position="1979"/>
        <end position="2008"/>
    </location>
</feature>
<dbReference type="InterPro" id="IPR001054">
    <property type="entry name" value="A/G_cyclase"/>
</dbReference>
<dbReference type="InterPro" id="IPR047187">
    <property type="entry name" value="SF1_C_Upf1"/>
</dbReference>
<dbReference type="InterPro" id="IPR057305">
    <property type="entry name" value="Thioredox_PDIA6_C"/>
</dbReference>
<dbReference type="Pfam" id="PF13087">
    <property type="entry name" value="AAA_12"/>
    <property type="match status" value="1"/>
</dbReference>
<feature type="region of interest" description="Disordered" evidence="8">
    <location>
        <begin position="2132"/>
        <end position="2190"/>
    </location>
</feature>
<feature type="region of interest" description="Disordered" evidence="8">
    <location>
        <begin position="1570"/>
        <end position="1606"/>
    </location>
</feature>
<feature type="region of interest" description="Disordered" evidence="8">
    <location>
        <begin position="1253"/>
        <end position="1280"/>
    </location>
</feature>
<keyword evidence="5" id="KW-0378">Hydrolase</keyword>
<dbReference type="Pfam" id="PF13855">
    <property type="entry name" value="LRR_8"/>
    <property type="match status" value="1"/>
</dbReference>
<dbReference type="STRING" id="3076.A0A2P6TH06"/>
<comment type="caution">
    <text evidence="12">The sequence shown here is derived from an EMBL/GenBank/DDBJ whole genome shotgun (WGS) entry which is preliminary data.</text>
</comment>
<evidence type="ECO:0000256" key="8">
    <source>
        <dbReference type="SAM" id="MobiDB-lite"/>
    </source>
</evidence>
<dbReference type="FunFam" id="3.40.50.300:FF:000326">
    <property type="entry name" value="P-loop containing nucleoside triphosphate hydrolase"/>
    <property type="match status" value="1"/>
</dbReference>
<evidence type="ECO:0000313" key="13">
    <source>
        <dbReference type="Proteomes" id="UP000239899"/>
    </source>
</evidence>